<dbReference type="AlphaFoldDB" id="A0A852TNT6"/>
<accession>A0A852TNT6</accession>
<comment type="caution">
    <text evidence="3">The sequence shown here is derived from an EMBL/GenBank/DDBJ whole genome shotgun (WGS) entry which is preliminary data.</text>
</comment>
<dbReference type="RefSeq" id="WP_218882343.1">
    <property type="nucleotide sequence ID" value="NZ_BAAAYY010000024.1"/>
</dbReference>
<evidence type="ECO:0000313" key="3">
    <source>
        <dbReference type="EMBL" id="NYE46016.1"/>
    </source>
</evidence>
<sequence>MSQSAPGADAPDEASVPLDQAGYSSDIEMEQMAFDGFEPEAPTTEISDPFDPEQINVKTKTMTVDLMLSRLRRKVLFLNPDFQRNAGIWNQAKQSQLIESLLLRIPLPTFYAAETNAQESWEMVDGVQRLTTISRFIEPELVGEPPLVLKGLQYLRKLNGLTYDQLPGGLKTRLHETEFVVHVIGLGTPEEVKFNIFARINTGGMPLTLQELRHALNPGKARELLGELAAAESFQLATLGRVSDKRMSDREMVLRFLAFRLSNPSDYRAADLDEFLREAMSDINHLPDDQIDALRQEFDHAMDASRAIFGDNAFRKQVRGKDRLSPINKALFETVAVNLATRSAPQIAMLRRNSQQVNDGLISLLENVEFDRAISMSTGDNAKVRLRFALVDALFEQHQGDVDA</sequence>
<feature type="region of interest" description="Disordered" evidence="1">
    <location>
        <begin position="1"/>
        <end position="22"/>
    </location>
</feature>
<gene>
    <name evidence="3" type="ORF">HDA32_001136</name>
</gene>
<evidence type="ECO:0000259" key="2">
    <source>
        <dbReference type="Pfam" id="PF03235"/>
    </source>
</evidence>
<dbReference type="InterPro" id="IPR004919">
    <property type="entry name" value="GmrSD_N"/>
</dbReference>
<keyword evidence="4" id="KW-1185">Reference proteome</keyword>
<dbReference type="EMBL" id="JACCCC010000001">
    <property type="protein sequence ID" value="NYE46016.1"/>
    <property type="molecule type" value="Genomic_DNA"/>
</dbReference>
<feature type="domain" description="GmrSD restriction endonucleases N-terminal" evidence="2">
    <location>
        <begin position="72"/>
        <end position="215"/>
    </location>
</feature>
<reference evidence="3 4" key="1">
    <citation type="submission" date="2020-07" db="EMBL/GenBank/DDBJ databases">
        <title>Sequencing the genomes of 1000 actinobacteria strains.</title>
        <authorList>
            <person name="Klenk H.-P."/>
        </authorList>
    </citation>
    <scope>NUCLEOTIDE SEQUENCE [LARGE SCALE GENOMIC DNA]</scope>
    <source>
        <strain evidence="3 4">CXB654</strain>
    </source>
</reference>
<evidence type="ECO:0000256" key="1">
    <source>
        <dbReference type="SAM" id="MobiDB-lite"/>
    </source>
</evidence>
<dbReference type="PANTHER" id="PTHR39639">
    <property type="entry name" value="CHROMOSOME 16, WHOLE GENOME SHOTGUN SEQUENCE"/>
    <property type="match status" value="1"/>
</dbReference>
<evidence type="ECO:0000313" key="4">
    <source>
        <dbReference type="Proteomes" id="UP000589036"/>
    </source>
</evidence>
<dbReference type="PANTHER" id="PTHR39639:SF1">
    <property type="entry name" value="DUF262 DOMAIN-CONTAINING PROTEIN"/>
    <property type="match status" value="1"/>
</dbReference>
<dbReference type="Pfam" id="PF03235">
    <property type="entry name" value="GmrSD_N"/>
    <property type="match status" value="1"/>
</dbReference>
<protein>
    <recommendedName>
        <fullName evidence="2">GmrSD restriction endonucleases N-terminal domain-containing protein</fullName>
    </recommendedName>
</protein>
<proteinExistence type="predicted"/>
<organism evidence="3 4">
    <name type="scientific">Spinactinospora alkalitolerans</name>
    <dbReference type="NCBI Taxonomy" id="687207"/>
    <lineage>
        <taxon>Bacteria</taxon>
        <taxon>Bacillati</taxon>
        <taxon>Actinomycetota</taxon>
        <taxon>Actinomycetes</taxon>
        <taxon>Streptosporangiales</taxon>
        <taxon>Nocardiopsidaceae</taxon>
        <taxon>Spinactinospora</taxon>
    </lineage>
</organism>
<name>A0A852TNT6_9ACTN</name>
<dbReference type="Proteomes" id="UP000589036">
    <property type="component" value="Unassembled WGS sequence"/>
</dbReference>